<dbReference type="AlphaFoldDB" id="A0A0U3T192"/>
<dbReference type="Gene3D" id="2.70.70.10">
    <property type="entry name" value="Glucose Permease (Domain IIA)"/>
    <property type="match status" value="2"/>
</dbReference>
<dbReference type="KEGG" id="aer:AERYTH_07455"/>
<dbReference type="EMBL" id="CP011502">
    <property type="protein sequence ID" value="ALX04538.1"/>
    <property type="molecule type" value="Genomic_DNA"/>
</dbReference>
<dbReference type="RefSeq" id="WP_067856645.1">
    <property type="nucleotide sequence ID" value="NZ_CP011502.1"/>
</dbReference>
<reference evidence="5 6" key="1">
    <citation type="journal article" date="1991" name="Int. J. Syst. Bacteriol.">
        <title>Description of the erythromycin-producing bacterium Arthrobacter sp. strain NRRL B-3381 as Aeromicrobium erythreum gen. nov., sp. nov.</title>
        <authorList>
            <person name="Miller E.S."/>
            <person name="Woese C.R."/>
            <person name="Brenner S."/>
        </authorList>
    </citation>
    <scope>NUCLEOTIDE SEQUENCE [LARGE SCALE GENOMIC DNA]</scope>
    <source>
        <strain evidence="5 6">AR18</strain>
    </source>
</reference>
<feature type="domain" description="M23ase beta-sheet core" evidence="4">
    <location>
        <begin position="62"/>
        <end position="155"/>
    </location>
</feature>
<dbReference type="InterPro" id="IPR016047">
    <property type="entry name" value="M23ase_b-sheet_dom"/>
</dbReference>
<dbReference type="InterPro" id="IPR050570">
    <property type="entry name" value="Cell_wall_metabolism_enzyme"/>
</dbReference>
<dbReference type="GO" id="GO:0004222">
    <property type="term" value="F:metalloendopeptidase activity"/>
    <property type="evidence" value="ECO:0007669"/>
    <property type="project" value="TreeGrafter"/>
</dbReference>
<name>A0A0U3T192_9ACTN</name>
<evidence type="ECO:0000313" key="6">
    <source>
        <dbReference type="Proteomes" id="UP000067689"/>
    </source>
</evidence>
<evidence type="ECO:0000259" key="4">
    <source>
        <dbReference type="Pfam" id="PF01551"/>
    </source>
</evidence>
<dbReference type="PANTHER" id="PTHR21666">
    <property type="entry name" value="PEPTIDASE-RELATED"/>
    <property type="match status" value="1"/>
</dbReference>
<evidence type="ECO:0000256" key="3">
    <source>
        <dbReference type="SAM" id="SignalP"/>
    </source>
</evidence>
<feature type="domain" description="M23ase beta-sheet core" evidence="4">
    <location>
        <begin position="216"/>
        <end position="310"/>
    </location>
</feature>
<keyword evidence="6" id="KW-1185">Reference proteome</keyword>
<dbReference type="OrthoDB" id="1099523at2"/>
<feature type="signal peptide" evidence="3">
    <location>
        <begin position="1"/>
        <end position="29"/>
    </location>
</feature>
<protein>
    <recommendedName>
        <fullName evidence="4">M23ase beta-sheet core domain-containing protein</fullName>
    </recommendedName>
</protein>
<feature type="chain" id="PRO_5006845375" description="M23ase beta-sheet core domain-containing protein" evidence="3">
    <location>
        <begin position="30"/>
        <end position="312"/>
    </location>
</feature>
<dbReference type="PANTHER" id="PTHR21666:SF289">
    <property type="entry name" value="L-ALA--D-GLU ENDOPEPTIDASE"/>
    <property type="match status" value="1"/>
</dbReference>
<dbReference type="Pfam" id="PF01551">
    <property type="entry name" value="Peptidase_M23"/>
    <property type="match status" value="2"/>
</dbReference>
<gene>
    <name evidence="5" type="ORF">AERYTH_07455</name>
</gene>
<evidence type="ECO:0000313" key="5">
    <source>
        <dbReference type="EMBL" id="ALX04538.1"/>
    </source>
</evidence>
<evidence type="ECO:0000256" key="2">
    <source>
        <dbReference type="SAM" id="MobiDB-lite"/>
    </source>
</evidence>
<dbReference type="CDD" id="cd12797">
    <property type="entry name" value="M23_peptidase"/>
    <property type="match status" value="1"/>
</dbReference>
<proteinExistence type="predicted"/>
<dbReference type="InterPro" id="IPR011055">
    <property type="entry name" value="Dup_hybrid_motif"/>
</dbReference>
<organism evidence="5 6">
    <name type="scientific">Aeromicrobium erythreum</name>
    <dbReference type="NCBI Taxonomy" id="2041"/>
    <lineage>
        <taxon>Bacteria</taxon>
        <taxon>Bacillati</taxon>
        <taxon>Actinomycetota</taxon>
        <taxon>Actinomycetes</taxon>
        <taxon>Propionibacteriales</taxon>
        <taxon>Nocardioidaceae</taxon>
        <taxon>Aeromicrobium</taxon>
    </lineage>
</organism>
<dbReference type="PATRIC" id="fig|2041.4.peg.1563"/>
<sequence length="312" mass="32098">MRRPSSSALLLLVPLLTLLTLLLPGPAVADERPADGPPWRWPLGSRQVTADFDLPDGPYRAGHRGVDLPGRAGEPVRSVAVGRVLFSGTVAGVGVVTVEHGAERSTYQPVVRRVVRAGDAVEAGDVLGRLDVAGSHCAGPCLHLGRLAGERYLDPRGRLTGASRFVLVDPDGPLPRPPAGTSGAAGGTGAWSRPVGGPVTSAYGMRVHPVTGVRTLHDGVDLGAACGTPVRAARAGTVRSVGDDGPYGLRVVVEHGQGVETGYAHLSATSVAPGARVTPRTVLGAVGSTGLSTGCHLHFMVTRRGEPVDPLR</sequence>
<evidence type="ECO:0000256" key="1">
    <source>
        <dbReference type="ARBA" id="ARBA00022729"/>
    </source>
</evidence>
<dbReference type="STRING" id="2041.AERYTH_07455"/>
<keyword evidence="1 3" id="KW-0732">Signal</keyword>
<accession>A0A0U3T192</accession>
<feature type="region of interest" description="Disordered" evidence="2">
    <location>
        <begin position="169"/>
        <end position="192"/>
    </location>
</feature>
<dbReference type="Proteomes" id="UP000067689">
    <property type="component" value="Chromosome"/>
</dbReference>
<dbReference type="SUPFAM" id="SSF51261">
    <property type="entry name" value="Duplicated hybrid motif"/>
    <property type="match status" value="2"/>
</dbReference>